<evidence type="ECO:0000313" key="1">
    <source>
        <dbReference type="EMBL" id="OQW51373.1"/>
    </source>
</evidence>
<evidence type="ECO:0000313" key="2">
    <source>
        <dbReference type="Proteomes" id="UP000192872"/>
    </source>
</evidence>
<dbReference type="STRING" id="1827387.A4S15_11100"/>
<gene>
    <name evidence="1" type="ORF">A4S15_11100</name>
</gene>
<organism evidence="1 2">
    <name type="scientific">Candidatus Raskinella chloraquaticus</name>
    <dbReference type="NCBI Taxonomy" id="1951219"/>
    <lineage>
        <taxon>Bacteria</taxon>
        <taxon>Pseudomonadati</taxon>
        <taxon>Pseudomonadota</taxon>
        <taxon>Alphaproteobacteria</taxon>
        <taxon>Hyphomicrobiales</taxon>
        <taxon>Phreatobacteraceae</taxon>
        <taxon>Candidatus Raskinella</taxon>
    </lineage>
</organism>
<protein>
    <submittedName>
        <fullName evidence="1">Uncharacterized protein</fullName>
    </submittedName>
</protein>
<sequence>MMMAAASPVFAVPVAAKAAGLALALLTLGGCLVRKEAVTVAFDAAEHAPWQAKGTARIDGEGFLRRPNAFLARCSGGIVYLLPDTTYFREFLRIRKSGVYVENDPAGREAFAKGARQTQCNMNGRFYFEELPAGKWHVALRISYEGEAWRDQSSLLAEIETKPGEVSKAILSNPNRI</sequence>
<reference evidence="1 2" key="1">
    <citation type="journal article" date="2017" name="Water Res.">
        <title>Comammox in drinking water systems.</title>
        <authorList>
            <person name="Wang Y."/>
            <person name="Ma L."/>
            <person name="Mao Y."/>
            <person name="Jiang X."/>
            <person name="Xia Y."/>
            <person name="Yu K."/>
            <person name="Li B."/>
            <person name="Zhang T."/>
        </authorList>
    </citation>
    <scope>NUCLEOTIDE SEQUENCE [LARGE SCALE GENOMIC DNA]</scope>
    <source>
        <strain evidence="1">SG_bin8</strain>
    </source>
</reference>
<comment type="caution">
    <text evidence="1">The sequence shown here is derived from an EMBL/GenBank/DDBJ whole genome shotgun (WGS) entry which is preliminary data.</text>
</comment>
<dbReference type="EMBL" id="LWDL01000019">
    <property type="protein sequence ID" value="OQW51373.1"/>
    <property type="molecule type" value="Genomic_DNA"/>
</dbReference>
<proteinExistence type="predicted"/>
<dbReference type="Proteomes" id="UP000192872">
    <property type="component" value="Unassembled WGS sequence"/>
</dbReference>
<name>A0A1W9HVD9_9HYPH</name>
<dbReference type="SUPFAM" id="SSF117074">
    <property type="entry name" value="Hypothetical protein PA1324"/>
    <property type="match status" value="1"/>
</dbReference>
<dbReference type="AlphaFoldDB" id="A0A1W9HVD9"/>
<accession>A0A1W9HVD9</accession>